<dbReference type="OrthoDB" id="533508at2759"/>
<dbReference type="PANTHER" id="PTHR10582:SF2">
    <property type="entry name" value="INACTIVE"/>
    <property type="match status" value="1"/>
</dbReference>
<feature type="transmembrane region" description="Helical" evidence="7">
    <location>
        <begin position="194"/>
        <end position="211"/>
    </location>
</feature>
<dbReference type="GO" id="GO:0005216">
    <property type="term" value="F:monoatomic ion channel activity"/>
    <property type="evidence" value="ECO:0007669"/>
    <property type="project" value="InterPro"/>
</dbReference>
<dbReference type="Pfam" id="PF00520">
    <property type="entry name" value="Ion_trans"/>
    <property type="match status" value="1"/>
</dbReference>
<dbReference type="InterPro" id="IPR005821">
    <property type="entry name" value="Ion_trans_dom"/>
</dbReference>
<evidence type="ECO:0000256" key="5">
    <source>
        <dbReference type="ARBA" id="ARBA00023136"/>
    </source>
</evidence>
<evidence type="ECO:0000256" key="6">
    <source>
        <dbReference type="SAM" id="MobiDB-lite"/>
    </source>
</evidence>
<keyword evidence="5 7" id="KW-0472">Membrane</keyword>
<keyword evidence="10" id="KW-1185">Reference proteome</keyword>
<feature type="transmembrane region" description="Helical" evidence="7">
    <location>
        <begin position="223"/>
        <end position="253"/>
    </location>
</feature>
<feature type="region of interest" description="Disordered" evidence="6">
    <location>
        <begin position="351"/>
        <end position="387"/>
    </location>
</feature>
<proteinExistence type="predicted"/>
<evidence type="ECO:0000256" key="7">
    <source>
        <dbReference type="SAM" id="Phobius"/>
    </source>
</evidence>
<evidence type="ECO:0000256" key="2">
    <source>
        <dbReference type="ARBA" id="ARBA00022692"/>
    </source>
</evidence>
<evidence type="ECO:0000256" key="1">
    <source>
        <dbReference type="ARBA" id="ARBA00004141"/>
    </source>
</evidence>
<dbReference type="PANTHER" id="PTHR10582">
    <property type="entry name" value="TRANSIENT RECEPTOR POTENTIAL ION CHANNEL PROTEIN"/>
    <property type="match status" value="1"/>
</dbReference>
<dbReference type="EMBL" id="BRXW01000330">
    <property type="protein sequence ID" value="GMI18332.1"/>
    <property type="molecule type" value="Genomic_DNA"/>
</dbReference>
<sequence>MMQLSLNTPGDHVVQHGVVLHEIGPSGRLISGSKSRVPKYFWSAKLKKSDEKGNAPQEKGLPVTAKFVPIKDIAAPNSTFLRSVVEACSATKKYTVFENEVIQTVAEHKWSSYVEKMFFFHLYLDIAMVFFLTNTTTFEKIKINLGDFWNVLDVLSPSFVFVAYASRIVLGIFSNLSTPEGVGVGGVSFHSSKLAMAFALPLSYLNTLFYMQGSKDSGELVRMIIGIIQGILVFLAILIVCMIGFAASFLVLFEGQSNSDGDSTHSGPPQTFLLSYTENAKAEFIFARANIIFEFEGTLTEKQKEKTDWFPTWLQVLVPTLNSDSIDSGDWVRRFRALKISFNKVSGKLDASEKARKEERRENEKKEKEREKRENEREEERKRGEEERKIEIDGLKKKLDGLEGMLSMLCVNFTLEEKNERILNVESNRLLEEIGVSVEDLDPTPIDAKSKNEGLKVLKRELEEEEGKEEKVC</sequence>
<keyword evidence="3" id="KW-0677">Repeat</keyword>
<protein>
    <recommendedName>
        <fullName evidence="8">Ion transport domain-containing protein</fullName>
    </recommendedName>
</protein>
<feature type="transmembrane region" description="Helical" evidence="7">
    <location>
        <begin position="148"/>
        <end position="174"/>
    </location>
</feature>
<comment type="caution">
    <text evidence="9">The sequence shown here is derived from an EMBL/GenBank/DDBJ whole genome shotgun (WGS) entry which is preliminary data.</text>
</comment>
<keyword evidence="4 7" id="KW-1133">Transmembrane helix</keyword>
<reference evidence="10" key="1">
    <citation type="journal article" date="2023" name="Commun. Biol.">
        <title>Genome analysis of Parmales, the sister group of diatoms, reveals the evolutionary specialization of diatoms from phago-mixotrophs to photoautotrophs.</title>
        <authorList>
            <person name="Ban H."/>
            <person name="Sato S."/>
            <person name="Yoshikawa S."/>
            <person name="Yamada K."/>
            <person name="Nakamura Y."/>
            <person name="Ichinomiya M."/>
            <person name="Sato N."/>
            <person name="Blanc-Mathieu R."/>
            <person name="Endo H."/>
            <person name="Kuwata A."/>
            <person name="Ogata H."/>
        </authorList>
    </citation>
    <scope>NUCLEOTIDE SEQUENCE [LARGE SCALE GENOMIC DNA]</scope>
    <source>
        <strain evidence="10">NIES 3700</strain>
    </source>
</reference>
<evidence type="ECO:0000256" key="4">
    <source>
        <dbReference type="ARBA" id="ARBA00022989"/>
    </source>
</evidence>
<evidence type="ECO:0000256" key="3">
    <source>
        <dbReference type="ARBA" id="ARBA00022737"/>
    </source>
</evidence>
<evidence type="ECO:0000259" key="8">
    <source>
        <dbReference type="Pfam" id="PF00520"/>
    </source>
</evidence>
<dbReference type="GO" id="GO:0098703">
    <property type="term" value="P:calcium ion import across plasma membrane"/>
    <property type="evidence" value="ECO:0007669"/>
    <property type="project" value="TreeGrafter"/>
</dbReference>
<comment type="subcellular location">
    <subcellularLocation>
        <location evidence="1">Membrane</location>
        <topology evidence="1">Multi-pass membrane protein</topology>
    </subcellularLocation>
</comment>
<name>A0A9W7L043_9STRA</name>
<organism evidence="9 10">
    <name type="scientific">Triparma laevis f. longispina</name>
    <dbReference type="NCBI Taxonomy" id="1714387"/>
    <lineage>
        <taxon>Eukaryota</taxon>
        <taxon>Sar</taxon>
        <taxon>Stramenopiles</taxon>
        <taxon>Ochrophyta</taxon>
        <taxon>Bolidophyceae</taxon>
        <taxon>Parmales</taxon>
        <taxon>Triparmaceae</taxon>
        <taxon>Triparma</taxon>
    </lineage>
</organism>
<keyword evidence="2 7" id="KW-0812">Transmembrane</keyword>
<gene>
    <name evidence="9" type="ORF">TrLO_g6193</name>
</gene>
<evidence type="ECO:0000313" key="9">
    <source>
        <dbReference type="EMBL" id="GMI18332.1"/>
    </source>
</evidence>
<dbReference type="GO" id="GO:0005886">
    <property type="term" value="C:plasma membrane"/>
    <property type="evidence" value="ECO:0007669"/>
    <property type="project" value="TreeGrafter"/>
</dbReference>
<accession>A0A9W7L043</accession>
<dbReference type="InterPro" id="IPR024862">
    <property type="entry name" value="TRPV"/>
</dbReference>
<dbReference type="Proteomes" id="UP001165122">
    <property type="component" value="Unassembled WGS sequence"/>
</dbReference>
<evidence type="ECO:0000313" key="10">
    <source>
        <dbReference type="Proteomes" id="UP001165122"/>
    </source>
</evidence>
<dbReference type="AlphaFoldDB" id="A0A9W7L043"/>
<feature type="domain" description="Ion transport" evidence="8">
    <location>
        <begin position="107"/>
        <end position="263"/>
    </location>
</feature>
<feature type="transmembrane region" description="Helical" evidence="7">
    <location>
        <begin position="118"/>
        <end position="136"/>
    </location>
</feature>